<name>A0A6H5HFY3_9HEMI</name>
<dbReference type="OrthoDB" id="10263264at2759"/>
<reference evidence="1 2" key="1">
    <citation type="submission" date="2020-02" db="EMBL/GenBank/DDBJ databases">
        <authorList>
            <person name="Ferguson B K."/>
        </authorList>
    </citation>
    <scope>NUCLEOTIDE SEQUENCE [LARGE SCALE GENOMIC DNA]</scope>
</reference>
<gene>
    <name evidence="1" type="ORF">NTEN_LOCUS17356</name>
</gene>
<dbReference type="EMBL" id="CADCXU010025611">
    <property type="protein sequence ID" value="CAB0012649.1"/>
    <property type="molecule type" value="Genomic_DNA"/>
</dbReference>
<sequence length="161" mass="17163">MVGRRSWSSPMGITSILRVLVNRGSRSYPKGSPIARTRVASGVVQGHDMVAPHGGSHGAMPTQMMNQAAAAAARQMVAPLPGFHPLASRTSMYNVQNAAAAAAAGNMYPAPQGYAQAAQRAQPLPPMILQQQYPINPPVSYKSIPFYDIKDVLLRPSTLRA</sequence>
<organism evidence="1 2">
    <name type="scientific">Nesidiocoris tenuis</name>
    <dbReference type="NCBI Taxonomy" id="355587"/>
    <lineage>
        <taxon>Eukaryota</taxon>
        <taxon>Metazoa</taxon>
        <taxon>Ecdysozoa</taxon>
        <taxon>Arthropoda</taxon>
        <taxon>Hexapoda</taxon>
        <taxon>Insecta</taxon>
        <taxon>Pterygota</taxon>
        <taxon>Neoptera</taxon>
        <taxon>Paraneoptera</taxon>
        <taxon>Hemiptera</taxon>
        <taxon>Heteroptera</taxon>
        <taxon>Panheteroptera</taxon>
        <taxon>Cimicomorpha</taxon>
        <taxon>Miridae</taxon>
        <taxon>Dicyphina</taxon>
        <taxon>Nesidiocoris</taxon>
    </lineage>
</organism>
<evidence type="ECO:0000313" key="1">
    <source>
        <dbReference type="EMBL" id="CAB0012649.1"/>
    </source>
</evidence>
<keyword evidence="2" id="KW-1185">Reference proteome</keyword>
<accession>A0A6H5HFY3</accession>
<proteinExistence type="predicted"/>
<dbReference type="Proteomes" id="UP000479000">
    <property type="component" value="Unassembled WGS sequence"/>
</dbReference>
<evidence type="ECO:0000313" key="2">
    <source>
        <dbReference type="Proteomes" id="UP000479000"/>
    </source>
</evidence>
<protein>
    <submittedName>
        <fullName evidence="1">Uncharacterized protein</fullName>
    </submittedName>
</protein>
<dbReference type="AlphaFoldDB" id="A0A6H5HFY3"/>